<organism evidence="2 3">
    <name type="scientific">Karstenula rhodostoma CBS 690.94</name>
    <dbReference type="NCBI Taxonomy" id="1392251"/>
    <lineage>
        <taxon>Eukaryota</taxon>
        <taxon>Fungi</taxon>
        <taxon>Dikarya</taxon>
        <taxon>Ascomycota</taxon>
        <taxon>Pezizomycotina</taxon>
        <taxon>Dothideomycetes</taxon>
        <taxon>Pleosporomycetidae</taxon>
        <taxon>Pleosporales</taxon>
        <taxon>Massarineae</taxon>
        <taxon>Didymosphaeriaceae</taxon>
        <taxon>Karstenula</taxon>
    </lineage>
</organism>
<dbReference type="AlphaFoldDB" id="A0A9P4U9S8"/>
<feature type="region of interest" description="Disordered" evidence="1">
    <location>
        <begin position="52"/>
        <end position="83"/>
    </location>
</feature>
<keyword evidence="3" id="KW-1185">Reference proteome</keyword>
<accession>A0A9P4U9S8</accession>
<reference evidence="2" key="1">
    <citation type="journal article" date="2020" name="Stud. Mycol.">
        <title>101 Dothideomycetes genomes: a test case for predicting lifestyles and emergence of pathogens.</title>
        <authorList>
            <person name="Haridas S."/>
            <person name="Albert R."/>
            <person name="Binder M."/>
            <person name="Bloem J."/>
            <person name="Labutti K."/>
            <person name="Salamov A."/>
            <person name="Andreopoulos B."/>
            <person name="Baker S."/>
            <person name="Barry K."/>
            <person name="Bills G."/>
            <person name="Bluhm B."/>
            <person name="Cannon C."/>
            <person name="Castanera R."/>
            <person name="Culley D."/>
            <person name="Daum C."/>
            <person name="Ezra D."/>
            <person name="Gonzalez J."/>
            <person name="Henrissat B."/>
            <person name="Kuo A."/>
            <person name="Liang C."/>
            <person name="Lipzen A."/>
            <person name="Lutzoni F."/>
            <person name="Magnuson J."/>
            <person name="Mondo S."/>
            <person name="Nolan M."/>
            <person name="Ohm R."/>
            <person name="Pangilinan J."/>
            <person name="Park H.-J."/>
            <person name="Ramirez L."/>
            <person name="Alfaro M."/>
            <person name="Sun H."/>
            <person name="Tritt A."/>
            <person name="Yoshinaga Y."/>
            <person name="Zwiers L.-H."/>
            <person name="Turgeon B."/>
            <person name="Goodwin S."/>
            <person name="Spatafora J."/>
            <person name="Crous P."/>
            <person name="Grigoriev I."/>
        </authorList>
    </citation>
    <scope>NUCLEOTIDE SEQUENCE</scope>
    <source>
        <strain evidence="2">CBS 690.94</strain>
    </source>
</reference>
<proteinExistence type="predicted"/>
<name>A0A9P4U9S8_9PLEO</name>
<evidence type="ECO:0000256" key="1">
    <source>
        <dbReference type="SAM" id="MobiDB-lite"/>
    </source>
</evidence>
<comment type="caution">
    <text evidence="2">The sequence shown here is derived from an EMBL/GenBank/DDBJ whole genome shotgun (WGS) entry which is preliminary data.</text>
</comment>
<evidence type="ECO:0000313" key="2">
    <source>
        <dbReference type="EMBL" id="KAF2441548.1"/>
    </source>
</evidence>
<gene>
    <name evidence="2" type="ORF">P171DRAFT_434206</name>
</gene>
<sequence length="83" mass="9179">MYSTYSFARGRIQAMLPADPYLLPSAKSAQPKNPPLNTKSPTSWLVANHFSINPKQQSSHKPARSKTKTPLNLPTNAHLHTPT</sequence>
<evidence type="ECO:0000313" key="3">
    <source>
        <dbReference type="Proteomes" id="UP000799764"/>
    </source>
</evidence>
<dbReference type="Proteomes" id="UP000799764">
    <property type="component" value="Unassembled WGS sequence"/>
</dbReference>
<dbReference type="EMBL" id="MU001505">
    <property type="protein sequence ID" value="KAF2441548.1"/>
    <property type="molecule type" value="Genomic_DNA"/>
</dbReference>
<protein>
    <submittedName>
        <fullName evidence="2">Uncharacterized protein</fullName>
    </submittedName>
</protein>